<comment type="caution">
    <text evidence="4">The sequence shown here is derived from an EMBL/GenBank/DDBJ whole genome shotgun (WGS) entry which is preliminary data.</text>
</comment>
<dbReference type="AlphaFoldDB" id="A0A9P6W8Y7"/>
<evidence type="ECO:0000313" key="5">
    <source>
        <dbReference type="Proteomes" id="UP000777482"/>
    </source>
</evidence>
<dbReference type="Pfam" id="PF10607">
    <property type="entry name" value="CTLH"/>
    <property type="match status" value="1"/>
</dbReference>
<evidence type="ECO:0000256" key="1">
    <source>
        <dbReference type="ARBA" id="ARBA00010615"/>
    </source>
</evidence>
<dbReference type="OrthoDB" id="1933455at2759"/>
<accession>A0A9P6W8Y7</accession>
<keyword evidence="5" id="KW-1185">Reference proteome</keyword>
<dbReference type="GO" id="GO:0005737">
    <property type="term" value="C:cytoplasm"/>
    <property type="evidence" value="ECO:0007669"/>
    <property type="project" value="TreeGrafter"/>
</dbReference>
<name>A0A9P6W8Y7_RHOMI</name>
<gene>
    <name evidence="4" type="primary">FYV10</name>
    <name evidence="4" type="ORF">C6P46_000171</name>
</gene>
<proteinExistence type="inferred from homology"/>
<dbReference type="PANTHER" id="PTHR12170:SF2">
    <property type="entry name" value="E3 UBIQUITIN-PROTEIN TRANSFERASE MAEA"/>
    <property type="match status" value="1"/>
</dbReference>
<dbReference type="PANTHER" id="PTHR12170">
    <property type="entry name" value="MACROPHAGE ERYTHROBLAST ATTACHER-RELATED"/>
    <property type="match status" value="1"/>
</dbReference>
<evidence type="ECO:0000259" key="3">
    <source>
        <dbReference type="PROSITE" id="PS50897"/>
    </source>
</evidence>
<sequence length="505" mass="54012">MSSTRLVPEQAPLEALRKTQKQTQKTYEYNLQPASTLQKDLDALLRKVAATPPNSDAALDPAARAEMLKSVDGMLSRMRGLKRKLADLEKQSDRNIRVVQTRLDHLAALPASMDTPEYAAWARKRLSHHLVDYFHRTSPPLKQTAMALAEEEGIADLVDDELWDEMAKVERGLDEQSLDEILSWVGENRTALKKTKSPLEFTIHLQAYIELCRARDPVGAIAYARKHLSPATAVEATPEGETPAGTVSPMEQLSRAMALLAYPPDTTCPAYREMYSPARWSTLRNLFRTTFFALHALPSVPLLHISLQAGIASLKTPICVPVPQGAPTAPPSAYPLGGPPLRTTITPDGEIVLTAPEGPSPPSTGAPPTPSPAAGTGGAAPSTGISSPAAAAAAAAAPPIHTLEGRPSRECPLCSSPLCKLGAEVPYSHHVNSTIVCGITGKVVEGDGGEGGQLVALVSRATGEGRVYSKEGLVLRASQHPSGKIVEPVTGEVFEWDELKKVFIS</sequence>
<dbReference type="SMART" id="SM00757">
    <property type="entry name" value="CRA"/>
    <property type="match status" value="1"/>
</dbReference>
<reference evidence="4 5" key="1">
    <citation type="submission" date="2020-11" db="EMBL/GenBank/DDBJ databases">
        <title>Kefir isolates.</title>
        <authorList>
            <person name="Marcisauskas S."/>
            <person name="Kim Y."/>
            <person name="Blasche S."/>
        </authorList>
    </citation>
    <scope>NUCLEOTIDE SEQUENCE [LARGE SCALE GENOMIC DNA]</scope>
    <source>
        <strain evidence="4 5">KR</strain>
    </source>
</reference>
<feature type="domain" description="CTLH" evidence="3">
    <location>
        <begin position="164"/>
        <end position="219"/>
    </location>
</feature>
<dbReference type="GO" id="GO:0043161">
    <property type="term" value="P:proteasome-mediated ubiquitin-dependent protein catabolic process"/>
    <property type="evidence" value="ECO:0007669"/>
    <property type="project" value="InterPro"/>
</dbReference>
<protein>
    <submittedName>
        <fullName evidence="4">GID complex subunit containing RING finger motif</fullName>
    </submittedName>
</protein>
<evidence type="ECO:0000313" key="4">
    <source>
        <dbReference type="EMBL" id="KAG0667634.1"/>
    </source>
</evidence>
<feature type="region of interest" description="Disordered" evidence="2">
    <location>
        <begin position="351"/>
        <end position="386"/>
    </location>
</feature>
<dbReference type="InterPro" id="IPR045098">
    <property type="entry name" value="Fyv10_fam"/>
</dbReference>
<evidence type="ECO:0000256" key="2">
    <source>
        <dbReference type="SAM" id="MobiDB-lite"/>
    </source>
</evidence>
<dbReference type="GO" id="GO:0005634">
    <property type="term" value="C:nucleus"/>
    <property type="evidence" value="ECO:0007669"/>
    <property type="project" value="TreeGrafter"/>
</dbReference>
<feature type="compositionally biased region" description="Pro residues" evidence="2">
    <location>
        <begin position="358"/>
        <end position="371"/>
    </location>
</feature>
<organism evidence="4 5">
    <name type="scientific">Rhodotorula mucilaginosa</name>
    <name type="common">Yeast</name>
    <name type="synonym">Rhodotorula rubra</name>
    <dbReference type="NCBI Taxonomy" id="5537"/>
    <lineage>
        <taxon>Eukaryota</taxon>
        <taxon>Fungi</taxon>
        <taxon>Dikarya</taxon>
        <taxon>Basidiomycota</taxon>
        <taxon>Pucciniomycotina</taxon>
        <taxon>Microbotryomycetes</taxon>
        <taxon>Sporidiobolales</taxon>
        <taxon>Sporidiobolaceae</taxon>
        <taxon>Rhodotorula</taxon>
    </lineage>
</organism>
<dbReference type="PROSITE" id="PS50897">
    <property type="entry name" value="CTLH"/>
    <property type="match status" value="1"/>
</dbReference>
<comment type="similarity">
    <text evidence="1">Belongs to the FYV10 family.</text>
</comment>
<dbReference type="InterPro" id="IPR006595">
    <property type="entry name" value="CTLH_C"/>
</dbReference>
<dbReference type="EMBL" id="PUHQ01000001">
    <property type="protein sequence ID" value="KAG0667634.1"/>
    <property type="molecule type" value="Genomic_DNA"/>
</dbReference>
<dbReference type="InterPro" id="IPR024964">
    <property type="entry name" value="CTLH/CRA"/>
</dbReference>
<dbReference type="GO" id="GO:0004842">
    <property type="term" value="F:ubiquitin-protein transferase activity"/>
    <property type="evidence" value="ECO:0007669"/>
    <property type="project" value="InterPro"/>
</dbReference>
<dbReference type="Proteomes" id="UP000777482">
    <property type="component" value="Unassembled WGS sequence"/>
</dbReference>
<dbReference type="GO" id="GO:0034657">
    <property type="term" value="C:GID complex"/>
    <property type="evidence" value="ECO:0007669"/>
    <property type="project" value="TreeGrafter"/>
</dbReference>
<feature type="region of interest" description="Disordered" evidence="2">
    <location>
        <begin position="1"/>
        <end position="26"/>
    </location>
</feature>
<dbReference type="InterPro" id="IPR013144">
    <property type="entry name" value="CRA_dom"/>
</dbReference>